<keyword evidence="14 17" id="KW-0998">Cell outer membrane</keyword>
<evidence type="ECO:0000256" key="3">
    <source>
        <dbReference type="ARBA" id="ARBA00010525"/>
    </source>
</evidence>
<dbReference type="Pfam" id="PF02253">
    <property type="entry name" value="PLA1"/>
    <property type="match status" value="1"/>
</dbReference>
<evidence type="ECO:0000256" key="17">
    <source>
        <dbReference type="RuleBase" id="RU366027"/>
    </source>
</evidence>
<protein>
    <recommendedName>
        <fullName evidence="17">Phospholipase A1</fullName>
        <ecNumber evidence="17">3.1.1.32</ecNumber>
        <ecNumber evidence="17">3.1.1.4</ecNumber>
    </recommendedName>
    <alternativeName>
        <fullName evidence="17">Phosphatidylcholine 1-acylhydrolase</fullName>
    </alternativeName>
</protein>
<gene>
    <name evidence="19" type="ORF">BX592_13846</name>
</gene>
<comment type="subunit">
    <text evidence="4 17">Homodimer; dimerization is reversible, and the dimeric form is the active one.</text>
</comment>
<dbReference type="EMBL" id="SORE01000038">
    <property type="protein sequence ID" value="TDY37403.1"/>
    <property type="molecule type" value="Genomic_DNA"/>
</dbReference>
<proteinExistence type="inferred from homology"/>
<dbReference type="GO" id="GO:0008970">
    <property type="term" value="F:phospholipase A1 activity"/>
    <property type="evidence" value="ECO:0007669"/>
    <property type="project" value="UniProtKB-EC"/>
</dbReference>
<feature type="active site" description="Proton acceptor" evidence="15">
    <location>
        <position position="335"/>
    </location>
</feature>
<sequence>MAIRLAVREESCSRAVPTARMAWRKAAACVALAAATFAGHVPASSAAVSFLRPPREARSDEPLVVTIVYSGDAPSGTSFDVPRTLNITLTNGEALPLIVPLTRVPGAPEHLRLAAGEMKAVSYSAAWPDSARGALRIDVPGVDVSPSVVLLTRKPDHAAPATASTTAAAPASTNESATTPATANAAPAAAASAPNATAAPGQAVPGNAALAAAMPPSAVQPSNSLIPDLGRFLAGRISPYEPTFFADGWDSHGHNLAKFQISFMFRFILPEDPRSRSFFDNLYFGYTQSSLWDLGEYSAPFRDTSYMPALFYYLPDTGWKASWFTRLGMMAGYEHESNGRDGEESRGVDILFVKPIFEFGDLTANHFKVEPKVYWYQHIAGENGNITDYRGYVDLKVTYGSPDGWQLAATMRKGTKSTYGSIDTQFTYPLAKLFGSAAAGYLFVQYFNGYGEDILDYNQHRWVARIGFSVSR</sequence>
<feature type="region of interest" description="Disordered" evidence="18">
    <location>
        <begin position="157"/>
        <end position="188"/>
    </location>
</feature>
<comment type="cofactor">
    <cofactor evidence="17">
        <name>Ca(2+)</name>
        <dbReference type="ChEBI" id="CHEBI:29108"/>
    </cofactor>
    <text evidence="17">Binds 1 Ca(2+) ion per monomer. In the dimeric form the Ca(2+) is bound by different amino acids with binding of each Ca(2+) shared with ligands coming from each monomer. The Ca(2+) ion may have a role in catalysis.</text>
</comment>
<comment type="subcellular location">
    <subcellularLocation>
        <location evidence="17">Cell outer membrane</location>
        <topology evidence="17">Multi-pass membrane protein</topology>
    </subcellularLocation>
    <text evidence="17">One of the very few enzymes located there.</text>
</comment>
<evidence type="ECO:0000256" key="12">
    <source>
        <dbReference type="ARBA" id="ARBA00023098"/>
    </source>
</evidence>
<dbReference type="SUPFAM" id="SSF56931">
    <property type="entry name" value="Outer membrane phospholipase A (OMPLA)"/>
    <property type="match status" value="1"/>
</dbReference>
<dbReference type="PANTHER" id="PTHR40457:SF1">
    <property type="entry name" value="PHOSPHOLIPASE A1"/>
    <property type="match status" value="1"/>
</dbReference>
<keyword evidence="7 16" id="KW-0479">Metal-binding</keyword>
<comment type="caution">
    <text evidence="19">The sequence shown here is derived from an EMBL/GenBank/DDBJ whole genome shotgun (WGS) entry which is preliminary data.</text>
</comment>
<evidence type="ECO:0000256" key="4">
    <source>
        <dbReference type="ARBA" id="ARBA00011702"/>
    </source>
</evidence>
<evidence type="ECO:0000256" key="7">
    <source>
        <dbReference type="ARBA" id="ARBA00022723"/>
    </source>
</evidence>
<keyword evidence="20" id="KW-1185">Reference proteome</keyword>
<accession>A0A4R8L4G4</accession>
<evidence type="ECO:0000256" key="5">
    <source>
        <dbReference type="ARBA" id="ARBA00022452"/>
    </source>
</evidence>
<evidence type="ECO:0000256" key="10">
    <source>
        <dbReference type="ARBA" id="ARBA00022837"/>
    </source>
</evidence>
<evidence type="ECO:0000256" key="8">
    <source>
        <dbReference type="ARBA" id="ARBA00022729"/>
    </source>
</evidence>
<evidence type="ECO:0000256" key="1">
    <source>
        <dbReference type="ARBA" id="ARBA00000111"/>
    </source>
</evidence>
<comment type="catalytic activity">
    <reaction evidence="2 17">
        <text>a 1,2-diacyl-sn-glycero-3-phosphocholine + H2O = a 1-acyl-sn-glycero-3-phosphocholine + a fatty acid + H(+)</text>
        <dbReference type="Rhea" id="RHEA:15801"/>
        <dbReference type="ChEBI" id="CHEBI:15377"/>
        <dbReference type="ChEBI" id="CHEBI:15378"/>
        <dbReference type="ChEBI" id="CHEBI:28868"/>
        <dbReference type="ChEBI" id="CHEBI:57643"/>
        <dbReference type="ChEBI" id="CHEBI:58168"/>
        <dbReference type="EC" id="3.1.1.4"/>
    </reaction>
</comment>
<reference evidence="19 20" key="1">
    <citation type="submission" date="2019-03" db="EMBL/GenBank/DDBJ databases">
        <title>Genomic Encyclopedia of Type Strains, Phase III (KMG-III): the genomes of soil and plant-associated and newly described type strains.</title>
        <authorList>
            <person name="Whitman W."/>
        </authorList>
    </citation>
    <scope>NUCLEOTIDE SEQUENCE [LARGE SCALE GENOMIC DNA]</scope>
    <source>
        <strain evidence="19 20">LMG 29544</strain>
    </source>
</reference>
<dbReference type="EC" id="3.1.1.32" evidence="17"/>
<dbReference type="Proteomes" id="UP000295509">
    <property type="component" value="Unassembled WGS sequence"/>
</dbReference>
<dbReference type="GO" id="GO:0016042">
    <property type="term" value="P:lipid catabolic process"/>
    <property type="evidence" value="ECO:0007669"/>
    <property type="project" value="UniProtKB-KW"/>
</dbReference>
<keyword evidence="8" id="KW-0732">Signal</keyword>
<dbReference type="AlphaFoldDB" id="A0A4R8L4G4"/>
<evidence type="ECO:0000313" key="19">
    <source>
        <dbReference type="EMBL" id="TDY37403.1"/>
    </source>
</evidence>
<comment type="catalytic activity">
    <reaction evidence="1 17">
        <text>a 1,2-diacyl-sn-glycero-3-phosphocholine + H2O = a 2-acyl-sn-glycero-3-phosphocholine + a fatty acid + H(+)</text>
        <dbReference type="Rhea" id="RHEA:18689"/>
        <dbReference type="ChEBI" id="CHEBI:15377"/>
        <dbReference type="ChEBI" id="CHEBI:15378"/>
        <dbReference type="ChEBI" id="CHEBI:28868"/>
        <dbReference type="ChEBI" id="CHEBI:57643"/>
        <dbReference type="ChEBI" id="CHEBI:57875"/>
        <dbReference type="EC" id="3.1.1.32"/>
    </reaction>
</comment>
<dbReference type="GO" id="GO:0004623">
    <property type="term" value="F:phospholipase A2 activity"/>
    <property type="evidence" value="ECO:0007669"/>
    <property type="project" value="UniProtKB-EC"/>
</dbReference>
<evidence type="ECO:0000256" key="9">
    <source>
        <dbReference type="ARBA" id="ARBA00022801"/>
    </source>
</evidence>
<evidence type="ECO:0000313" key="20">
    <source>
        <dbReference type="Proteomes" id="UP000295509"/>
    </source>
</evidence>
<keyword evidence="6" id="KW-0812">Transmembrane</keyword>
<dbReference type="PANTHER" id="PTHR40457">
    <property type="entry name" value="PHOSPHOLIPASE A1"/>
    <property type="match status" value="1"/>
</dbReference>
<organism evidence="19 20">
    <name type="scientific">Paraburkholderia rhizosphaerae</name>
    <dbReference type="NCBI Taxonomy" id="480658"/>
    <lineage>
        <taxon>Bacteria</taxon>
        <taxon>Pseudomonadati</taxon>
        <taxon>Pseudomonadota</taxon>
        <taxon>Betaproteobacteria</taxon>
        <taxon>Burkholderiales</taxon>
        <taxon>Burkholderiaceae</taxon>
        <taxon>Paraburkholderia</taxon>
    </lineage>
</organism>
<keyword evidence="12 17" id="KW-0443">Lipid metabolism</keyword>
<keyword evidence="9 17" id="KW-0378">Hydrolase</keyword>
<feature type="binding site" description="in dimeric form" evidence="16">
    <location>
        <position position="345"/>
    </location>
    <ligand>
        <name>Ca(2+)</name>
        <dbReference type="ChEBI" id="CHEBI:29108"/>
        <label>1</label>
    </ligand>
</feature>
<feature type="binding site" description="in dimeric form" evidence="16">
    <location>
        <position position="340"/>
    </location>
    <ligand>
        <name>Ca(2+)</name>
        <dbReference type="ChEBI" id="CHEBI:29108"/>
        <label>1</label>
    </ligand>
</feature>
<dbReference type="Gene3D" id="2.40.230.10">
    <property type="entry name" value="Phospholipase A1"/>
    <property type="match status" value="1"/>
</dbReference>
<evidence type="ECO:0000256" key="11">
    <source>
        <dbReference type="ARBA" id="ARBA00022963"/>
    </source>
</evidence>
<feature type="compositionally biased region" description="Low complexity" evidence="18">
    <location>
        <begin position="158"/>
        <end position="188"/>
    </location>
</feature>
<keyword evidence="5" id="KW-1134">Transmembrane beta strand</keyword>
<evidence type="ECO:0000256" key="6">
    <source>
        <dbReference type="ARBA" id="ARBA00022692"/>
    </source>
</evidence>
<dbReference type="GO" id="GO:0009279">
    <property type="term" value="C:cell outer membrane"/>
    <property type="evidence" value="ECO:0007669"/>
    <property type="project" value="UniProtKB-SubCell"/>
</dbReference>
<evidence type="ECO:0000256" key="16">
    <source>
        <dbReference type="PIRSR" id="PIRSR603187-2"/>
    </source>
</evidence>
<name>A0A4R8L4G4_9BURK</name>
<keyword evidence="11 17" id="KW-0442">Lipid degradation</keyword>
<evidence type="ECO:0000256" key="15">
    <source>
        <dbReference type="PIRSR" id="PIRSR603187-1"/>
    </source>
</evidence>
<evidence type="ECO:0000256" key="14">
    <source>
        <dbReference type="ARBA" id="ARBA00023237"/>
    </source>
</evidence>
<keyword evidence="10 16" id="KW-0106">Calcium</keyword>
<evidence type="ECO:0000256" key="13">
    <source>
        <dbReference type="ARBA" id="ARBA00023136"/>
    </source>
</evidence>
<evidence type="ECO:0000256" key="2">
    <source>
        <dbReference type="ARBA" id="ARBA00001604"/>
    </source>
</evidence>
<dbReference type="EC" id="3.1.1.4" evidence="17"/>
<dbReference type="PRINTS" id="PR01486">
    <property type="entry name" value="PHPHLIPASEA1"/>
</dbReference>
<feature type="binding site" description="in dimeric form" evidence="16">
    <location>
        <position position="298"/>
    </location>
    <ligand>
        <name>Ca(2+)</name>
        <dbReference type="ChEBI" id="CHEBI:29108"/>
        <label>1</label>
    </ligand>
</feature>
<dbReference type="GO" id="GO:0046872">
    <property type="term" value="F:metal ion binding"/>
    <property type="evidence" value="ECO:0007669"/>
    <property type="project" value="UniProtKB-KW"/>
</dbReference>
<feature type="active site" description="Nucleophile" evidence="15">
    <location>
        <position position="337"/>
    </location>
</feature>
<dbReference type="InterPro" id="IPR003187">
    <property type="entry name" value="PLipase_A1"/>
</dbReference>
<evidence type="ECO:0000256" key="18">
    <source>
        <dbReference type="SAM" id="MobiDB-lite"/>
    </source>
</evidence>
<comment type="similarity">
    <text evidence="3 17">Belongs to the phospholipase A1 family.</text>
</comment>
<keyword evidence="13" id="KW-0472">Membrane</keyword>
<dbReference type="InterPro" id="IPR036541">
    <property type="entry name" value="PLipase_A1_sf"/>
</dbReference>
<comment type="function">
    <text evidence="17">Hydrolysis of phosphatidylcholine with phospholipase A2 (EC 3.1.1.4) and phospholipase A1 (EC 3.1.1.32) activities.</text>
</comment>